<evidence type="ECO:0000256" key="1">
    <source>
        <dbReference type="SAM" id="MobiDB-lite"/>
    </source>
</evidence>
<gene>
    <name evidence="2" type="ORF">UFOPK1939_00899</name>
</gene>
<organism evidence="2">
    <name type="scientific">freshwater metagenome</name>
    <dbReference type="NCBI Taxonomy" id="449393"/>
    <lineage>
        <taxon>unclassified sequences</taxon>
        <taxon>metagenomes</taxon>
        <taxon>ecological metagenomes</taxon>
    </lineage>
</organism>
<evidence type="ECO:0000313" key="2">
    <source>
        <dbReference type="EMBL" id="CAB4625467.1"/>
    </source>
</evidence>
<name>A0A6J6ILQ1_9ZZZZ</name>
<proteinExistence type="predicted"/>
<reference evidence="2" key="1">
    <citation type="submission" date="2020-05" db="EMBL/GenBank/DDBJ databases">
        <authorList>
            <person name="Chiriac C."/>
            <person name="Salcher M."/>
            <person name="Ghai R."/>
            <person name="Kavagutti S V."/>
        </authorList>
    </citation>
    <scope>NUCLEOTIDE SEQUENCE</scope>
</reference>
<dbReference type="SUPFAM" id="SSF53300">
    <property type="entry name" value="vWA-like"/>
    <property type="match status" value="1"/>
</dbReference>
<dbReference type="AlphaFoldDB" id="A0A6J6ILQ1"/>
<dbReference type="InterPro" id="IPR036465">
    <property type="entry name" value="vWFA_dom_sf"/>
</dbReference>
<accession>A0A6J6ILQ1</accession>
<protein>
    <submittedName>
        <fullName evidence="2">Unannotated protein</fullName>
    </submittedName>
</protein>
<dbReference type="EMBL" id="CAEZVF010000142">
    <property type="protein sequence ID" value="CAB4625467.1"/>
    <property type="molecule type" value="Genomic_DNA"/>
</dbReference>
<sequence>MGVGRASGAERFVPTRGWAQVAHHFTQQIRSRTRMKAATVAFCDNPFGGIGCSRKSTQSIYLSGGKLNGVPDTLDEPDEMLGSSPELLAVLAHELGHLYGDMHAHQQVVSSIDHPKVENAYLILLEFQADAAGLYNLFHETKYSFGEVLAFAALSAAQLSSWREPVDDDDVCFLAEGATLLSVRVAMAKAMNPGVDIPPVLTQMLQSYRRLLGDLAVMKFSLIGQRVYQRSFNAHELGVLALEDLDPACVQEWLDVYDYLKDRMDFKDEMRRQLSDDESFQRRPAPNSPTCATSRAAASQRAREGEVGTQAGGSAHPPVSLRSATQEEFLARRSLAESLSHWYVPEVNREKVWSATPPGRLHGGRALRRYALSHIDKSVADTVLPFKRPLRKQEQRNSLNCGIIVDQSGSMHKVADQVAGAGWIVAHAVKEVNGEFVLVGMGDTGYVISDSATLQETEVATTPSTGRWENVHEAIHVLRRRLKIGTRTDAVSLVVVVSDFRLGNEGLPRMRNFLARHHRTGGISLAVCVGEAIDKAQSVHATQLVVSATGDDIGQVIVDGVHDLYLAAVSRPEAV</sequence>
<feature type="region of interest" description="Disordered" evidence="1">
    <location>
        <begin position="273"/>
        <end position="320"/>
    </location>
</feature>